<organism evidence="1 2">
    <name type="scientific">Russula ochroleuca</name>
    <dbReference type="NCBI Taxonomy" id="152965"/>
    <lineage>
        <taxon>Eukaryota</taxon>
        <taxon>Fungi</taxon>
        <taxon>Dikarya</taxon>
        <taxon>Basidiomycota</taxon>
        <taxon>Agaricomycotina</taxon>
        <taxon>Agaricomycetes</taxon>
        <taxon>Russulales</taxon>
        <taxon>Russulaceae</taxon>
        <taxon>Russula</taxon>
    </lineage>
</organism>
<comment type="caution">
    <text evidence="1">The sequence shown here is derived from an EMBL/GenBank/DDBJ whole genome shotgun (WGS) entry which is preliminary data.</text>
</comment>
<keyword evidence="2" id="KW-1185">Reference proteome</keyword>
<dbReference type="OrthoDB" id="9970474at2759"/>
<gene>
    <name evidence="1" type="ORF">DFH94DRAFT_690141</name>
</gene>
<accession>A0A9P5TC11</accession>
<proteinExistence type="predicted"/>
<dbReference type="InterPro" id="IPR023375">
    <property type="entry name" value="ADC_dom_sf"/>
</dbReference>
<dbReference type="EMBL" id="WHVB01000004">
    <property type="protein sequence ID" value="KAF8483667.1"/>
    <property type="molecule type" value="Genomic_DNA"/>
</dbReference>
<dbReference type="Proteomes" id="UP000759537">
    <property type="component" value="Unassembled WGS sequence"/>
</dbReference>
<evidence type="ECO:0000313" key="1">
    <source>
        <dbReference type="EMBL" id="KAF8483667.1"/>
    </source>
</evidence>
<dbReference type="AlphaFoldDB" id="A0A9P5TC11"/>
<protein>
    <submittedName>
        <fullName evidence="1">Uncharacterized protein</fullName>
    </submittedName>
</protein>
<dbReference type="PANTHER" id="PTHR40518">
    <property type="entry name" value="ACETOACETATE DECARBOXYLASE"/>
    <property type="match status" value="1"/>
</dbReference>
<dbReference type="Gene3D" id="2.40.400.10">
    <property type="entry name" value="Acetoacetate decarboxylase-like"/>
    <property type="match status" value="1"/>
</dbReference>
<dbReference type="SUPFAM" id="SSF160104">
    <property type="entry name" value="Acetoacetate decarboxylase-like"/>
    <property type="match status" value="1"/>
</dbReference>
<reference evidence="1" key="1">
    <citation type="submission" date="2019-10" db="EMBL/GenBank/DDBJ databases">
        <authorList>
            <consortium name="DOE Joint Genome Institute"/>
            <person name="Kuo A."/>
            <person name="Miyauchi S."/>
            <person name="Kiss E."/>
            <person name="Drula E."/>
            <person name="Kohler A."/>
            <person name="Sanchez-Garcia M."/>
            <person name="Andreopoulos B."/>
            <person name="Barry K.W."/>
            <person name="Bonito G."/>
            <person name="Buee M."/>
            <person name="Carver A."/>
            <person name="Chen C."/>
            <person name="Cichocki N."/>
            <person name="Clum A."/>
            <person name="Culley D."/>
            <person name="Crous P.W."/>
            <person name="Fauchery L."/>
            <person name="Girlanda M."/>
            <person name="Hayes R."/>
            <person name="Keri Z."/>
            <person name="LaButti K."/>
            <person name="Lipzen A."/>
            <person name="Lombard V."/>
            <person name="Magnuson J."/>
            <person name="Maillard F."/>
            <person name="Morin E."/>
            <person name="Murat C."/>
            <person name="Nolan M."/>
            <person name="Ohm R."/>
            <person name="Pangilinan J."/>
            <person name="Pereira M."/>
            <person name="Perotto S."/>
            <person name="Peter M."/>
            <person name="Riley R."/>
            <person name="Sitrit Y."/>
            <person name="Stielow B."/>
            <person name="Szollosi G."/>
            <person name="Zifcakova L."/>
            <person name="Stursova M."/>
            <person name="Spatafora J.W."/>
            <person name="Tedersoo L."/>
            <person name="Vaario L.-M."/>
            <person name="Yamada A."/>
            <person name="Yan M."/>
            <person name="Wang P."/>
            <person name="Xu J."/>
            <person name="Bruns T."/>
            <person name="Baldrian P."/>
            <person name="Vilgalys R."/>
            <person name="Henrissat B."/>
            <person name="Grigoriev I.V."/>
            <person name="Hibbett D."/>
            <person name="Nagy L.G."/>
            <person name="Martin F.M."/>
        </authorList>
    </citation>
    <scope>NUCLEOTIDE SEQUENCE</scope>
    <source>
        <strain evidence="1">Prilba</strain>
    </source>
</reference>
<dbReference type="PANTHER" id="PTHR40518:SF1">
    <property type="entry name" value="ACETOACETATE DECARBOXYLASE"/>
    <property type="match status" value="1"/>
</dbReference>
<sequence length="274" mass="30242">MDVDDPSTSRSPPADIPLAPAPWVLKTKLYLFATVLKPVHPEDPILQGLPPGSYNPSETIHPSALAPVNGAPQWKGGLTSVVIVRYEESPVGPYDELIMTSDGFANPYEKGTSGRITNIYVSTRDSVWNGRKNWNIQKHLARFEFIPKDSKTSCVKVFLPDAEVPFFSASITDSSIPGVPIPSFVLNPFMRIVQPPLLASDPPDIEIATNDEWISIIPVYSGRWRLAYIRPSEGGDESYGDGLHYPRIKPFWIGAKFTGSIHFPDGVKVKSKVE</sequence>
<evidence type="ECO:0000313" key="2">
    <source>
        <dbReference type="Proteomes" id="UP000759537"/>
    </source>
</evidence>
<reference evidence="1" key="2">
    <citation type="journal article" date="2020" name="Nat. Commun.">
        <title>Large-scale genome sequencing of mycorrhizal fungi provides insights into the early evolution of symbiotic traits.</title>
        <authorList>
            <person name="Miyauchi S."/>
            <person name="Kiss E."/>
            <person name="Kuo A."/>
            <person name="Drula E."/>
            <person name="Kohler A."/>
            <person name="Sanchez-Garcia M."/>
            <person name="Morin E."/>
            <person name="Andreopoulos B."/>
            <person name="Barry K.W."/>
            <person name="Bonito G."/>
            <person name="Buee M."/>
            <person name="Carver A."/>
            <person name="Chen C."/>
            <person name="Cichocki N."/>
            <person name="Clum A."/>
            <person name="Culley D."/>
            <person name="Crous P.W."/>
            <person name="Fauchery L."/>
            <person name="Girlanda M."/>
            <person name="Hayes R.D."/>
            <person name="Keri Z."/>
            <person name="LaButti K."/>
            <person name="Lipzen A."/>
            <person name="Lombard V."/>
            <person name="Magnuson J."/>
            <person name="Maillard F."/>
            <person name="Murat C."/>
            <person name="Nolan M."/>
            <person name="Ohm R.A."/>
            <person name="Pangilinan J."/>
            <person name="Pereira M.F."/>
            <person name="Perotto S."/>
            <person name="Peter M."/>
            <person name="Pfister S."/>
            <person name="Riley R."/>
            <person name="Sitrit Y."/>
            <person name="Stielow J.B."/>
            <person name="Szollosi G."/>
            <person name="Zifcakova L."/>
            <person name="Stursova M."/>
            <person name="Spatafora J.W."/>
            <person name="Tedersoo L."/>
            <person name="Vaario L.M."/>
            <person name="Yamada A."/>
            <person name="Yan M."/>
            <person name="Wang P."/>
            <person name="Xu J."/>
            <person name="Bruns T."/>
            <person name="Baldrian P."/>
            <person name="Vilgalys R."/>
            <person name="Dunand C."/>
            <person name="Henrissat B."/>
            <person name="Grigoriev I.V."/>
            <person name="Hibbett D."/>
            <person name="Nagy L.G."/>
            <person name="Martin F.M."/>
        </authorList>
    </citation>
    <scope>NUCLEOTIDE SEQUENCE</scope>
    <source>
        <strain evidence="1">Prilba</strain>
    </source>
</reference>
<name>A0A9P5TC11_9AGAM</name>